<evidence type="ECO:0000256" key="4">
    <source>
        <dbReference type="ARBA" id="ARBA00023034"/>
    </source>
</evidence>
<organism evidence="9">
    <name type="scientific">Caligus rogercresseyi</name>
    <name type="common">Sea louse</name>
    <dbReference type="NCBI Taxonomy" id="217165"/>
    <lineage>
        <taxon>Eukaryota</taxon>
        <taxon>Metazoa</taxon>
        <taxon>Ecdysozoa</taxon>
        <taxon>Arthropoda</taxon>
        <taxon>Crustacea</taxon>
        <taxon>Multicrustacea</taxon>
        <taxon>Hexanauplia</taxon>
        <taxon>Copepoda</taxon>
        <taxon>Siphonostomatoida</taxon>
        <taxon>Caligidae</taxon>
        <taxon>Caligus</taxon>
    </lineage>
</organism>
<feature type="compositionally biased region" description="Basic and acidic residues" evidence="7">
    <location>
        <begin position="22"/>
        <end position="67"/>
    </location>
</feature>
<evidence type="ECO:0000256" key="3">
    <source>
        <dbReference type="ARBA" id="ARBA00022475"/>
    </source>
</evidence>
<sequence>MSDSKTNSTSNLNESNMPLLSDEEKPEKSGETPEKEAFTLEMELSEKKDSGNEKSNMEEEFLKEKPTKGPKKPSCIDILSNGLDMTDRDSKSINDEVNIAFDDVLAEPDSLHGFDCAWRLSYVTFSRVKSLTYGLLASIIAVPASIFWGLIFALLTVVHVWILTPSLKVLDLGFSVVKRIIVGFLRVTVEPLALSIGSVFSKVSVHSSKHSSSPSVMIKP</sequence>
<accession>C1BQ91</accession>
<feature type="transmembrane region" description="Helical" evidence="8">
    <location>
        <begin position="135"/>
        <end position="160"/>
    </location>
</feature>
<evidence type="ECO:0000256" key="6">
    <source>
        <dbReference type="RuleBase" id="RU000680"/>
    </source>
</evidence>
<reference evidence="9" key="1">
    <citation type="submission" date="2009-03" db="EMBL/GenBank/DDBJ databases">
        <title>Caligus rogercresseyi ESTs and full-length cDNAs.</title>
        <authorList>
            <person name="Yasuike M."/>
            <person name="von Schalburg K."/>
            <person name="Cooper G."/>
            <person name="Leong J."/>
            <person name="Jones S.R.M."/>
            <person name="Koop B.F."/>
        </authorList>
    </citation>
    <scope>NUCLEOTIDE SEQUENCE</scope>
    <source>
        <tissue evidence="9">Whole tissue</tissue>
    </source>
</reference>
<keyword evidence="8" id="KW-0812">Transmembrane</keyword>
<dbReference type="PANTHER" id="PTHR10844">
    <property type="entry name" value="CAVEOLIN"/>
    <property type="match status" value="1"/>
</dbReference>
<dbReference type="Pfam" id="PF01146">
    <property type="entry name" value="Caveolin"/>
    <property type="match status" value="1"/>
</dbReference>
<evidence type="ECO:0000256" key="1">
    <source>
        <dbReference type="ARBA" id="ARBA00004202"/>
    </source>
</evidence>
<keyword evidence="4 6" id="KW-0333">Golgi apparatus</keyword>
<evidence type="ECO:0000256" key="2">
    <source>
        <dbReference type="ARBA" id="ARBA00010988"/>
    </source>
</evidence>
<comment type="function">
    <text evidence="6">May act as a scaffolding protein within caveolar membranes. Interacts directly with G-protein alpha subunits and can functionally regulate their activity.</text>
</comment>
<feature type="compositionally biased region" description="Polar residues" evidence="7">
    <location>
        <begin position="1"/>
        <end position="18"/>
    </location>
</feature>
<gene>
    <name evidence="9" type="primary">CAV1</name>
</gene>
<dbReference type="GO" id="GO:0005901">
    <property type="term" value="C:caveola"/>
    <property type="evidence" value="ECO:0007669"/>
    <property type="project" value="UniProtKB-SubCell"/>
</dbReference>
<keyword evidence="5 6" id="KW-0472">Membrane</keyword>
<dbReference type="GO" id="GO:0000139">
    <property type="term" value="C:Golgi membrane"/>
    <property type="evidence" value="ECO:0007669"/>
    <property type="project" value="UniProtKB-SubCell"/>
</dbReference>
<comment type="similarity">
    <text evidence="2 6">Belongs to the caveolin family.</text>
</comment>
<keyword evidence="3 6" id="KW-1003">Cell membrane</keyword>
<evidence type="ECO:0000256" key="5">
    <source>
        <dbReference type="ARBA" id="ARBA00023136"/>
    </source>
</evidence>
<dbReference type="InterPro" id="IPR001612">
    <property type="entry name" value="Caveolin"/>
</dbReference>
<evidence type="ECO:0000256" key="7">
    <source>
        <dbReference type="SAM" id="MobiDB-lite"/>
    </source>
</evidence>
<name>C1BQ91_CALRO</name>
<dbReference type="GO" id="GO:0070836">
    <property type="term" value="P:caveola assembly"/>
    <property type="evidence" value="ECO:0007669"/>
    <property type="project" value="InterPro"/>
</dbReference>
<feature type="region of interest" description="Disordered" evidence="7">
    <location>
        <begin position="1"/>
        <end position="73"/>
    </location>
</feature>
<evidence type="ECO:0000313" key="9">
    <source>
        <dbReference type="EMBL" id="ACO11194.1"/>
    </source>
</evidence>
<proteinExistence type="evidence at transcript level"/>
<dbReference type="AlphaFoldDB" id="C1BQ91"/>
<protein>
    <recommendedName>
        <fullName evidence="6">Caveolin</fullName>
    </recommendedName>
</protein>
<dbReference type="GO" id="GO:0060090">
    <property type="term" value="F:molecular adaptor activity"/>
    <property type="evidence" value="ECO:0007669"/>
    <property type="project" value="TreeGrafter"/>
</dbReference>
<dbReference type="PANTHER" id="PTHR10844:SF28">
    <property type="entry name" value="CAVEOLIN"/>
    <property type="match status" value="1"/>
</dbReference>
<keyword evidence="8" id="KW-1133">Transmembrane helix</keyword>
<comment type="subcellular location">
    <subcellularLocation>
        <location evidence="1 6">Cell membrane</location>
        <topology evidence="1 6">Peripheral membrane protein</topology>
    </subcellularLocation>
    <subcellularLocation>
        <location evidence="6">Golgi apparatus membrane</location>
        <topology evidence="6">Peripheral membrane protein</topology>
    </subcellularLocation>
    <subcellularLocation>
        <location evidence="6">Membrane</location>
        <location evidence="6">Caveola</location>
        <topology evidence="6">Peripheral membrane protein</topology>
    </subcellularLocation>
</comment>
<evidence type="ECO:0000256" key="8">
    <source>
        <dbReference type="SAM" id="Phobius"/>
    </source>
</evidence>
<dbReference type="EMBL" id="BT076770">
    <property type="protein sequence ID" value="ACO11194.1"/>
    <property type="molecule type" value="mRNA"/>
</dbReference>